<accession>A0ABT3N3N8</accession>
<proteinExistence type="inferred from homology"/>
<dbReference type="EMBL" id="JAPFCC010000001">
    <property type="protein sequence ID" value="MCW7556240.1"/>
    <property type="molecule type" value="Genomic_DNA"/>
</dbReference>
<evidence type="ECO:0000313" key="7">
    <source>
        <dbReference type="Proteomes" id="UP001209854"/>
    </source>
</evidence>
<evidence type="ECO:0000313" key="6">
    <source>
        <dbReference type="EMBL" id="MCW7556240.1"/>
    </source>
</evidence>
<organism evidence="6 7">
    <name type="scientific">Endozoicomonas gorgoniicola</name>
    <dbReference type="NCBI Taxonomy" id="1234144"/>
    <lineage>
        <taxon>Bacteria</taxon>
        <taxon>Pseudomonadati</taxon>
        <taxon>Pseudomonadota</taxon>
        <taxon>Gammaproteobacteria</taxon>
        <taxon>Oceanospirillales</taxon>
        <taxon>Endozoicomonadaceae</taxon>
        <taxon>Endozoicomonas</taxon>
    </lineage>
</organism>
<evidence type="ECO:0000256" key="3">
    <source>
        <dbReference type="ARBA" id="ARBA00022729"/>
    </source>
</evidence>
<evidence type="ECO:0000256" key="4">
    <source>
        <dbReference type="SAM" id="SignalP"/>
    </source>
</evidence>
<keyword evidence="7" id="KW-1185">Reference proteome</keyword>
<dbReference type="RefSeq" id="WP_262568737.1">
    <property type="nucleotide sequence ID" value="NZ_JAPFCC010000001.1"/>
</dbReference>
<dbReference type="InterPro" id="IPR051455">
    <property type="entry name" value="Bact_solute-bind_prot3"/>
</dbReference>
<dbReference type="Gene3D" id="3.40.190.10">
    <property type="entry name" value="Periplasmic binding protein-like II"/>
    <property type="match status" value="2"/>
</dbReference>
<feature type="domain" description="Solute-binding protein family 3/N-terminal" evidence="5">
    <location>
        <begin position="31"/>
        <end position="260"/>
    </location>
</feature>
<name>A0ABT3N3N8_9GAMM</name>
<comment type="caution">
    <text evidence="6">The sequence shown here is derived from an EMBL/GenBank/DDBJ whole genome shotgun (WGS) entry which is preliminary data.</text>
</comment>
<evidence type="ECO:0000256" key="2">
    <source>
        <dbReference type="ARBA" id="ARBA00022448"/>
    </source>
</evidence>
<protein>
    <submittedName>
        <fullName evidence="6">Amino acid ABC transporter substrate-binding protein</fullName>
    </submittedName>
</protein>
<feature type="chain" id="PRO_5045327695" evidence="4">
    <location>
        <begin position="20"/>
        <end position="335"/>
    </location>
</feature>
<comment type="similarity">
    <text evidence="1">Belongs to the bacterial solute-binding protein 3 family.</text>
</comment>
<dbReference type="PANTHER" id="PTHR30085:SF7">
    <property type="entry name" value="AMINO-ACID ABC TRANSPORTER-BINDING PROTEIN YHDW-RELATED"/>
    <property type="match status" value="1"/>
</dbReference>
<gene>
    <name evidence="6" type="ORF">NX722_27145</name>
</gene>
<keyword evidence="3 4" id="KW-0732">Signal</keyword>
<dbReference type="PANTHER" id="PTHR30085">
    <property type="entry name" value="AMINO ACID ABC TRANSPORTER PERMEASE"/>
    <property type="match status" value="1"/>
</dbReference>
<dbReference type="Pfam" id="PF00497">
    <property type="entry name" value="SBP_bac_3"/>
    <property type="match status" value="1"/>
</dbReference>
<evidence type="ECO:0000259" key="5">
    <source>
        <dbReference type="SMART" id="SM00062"/>
    </source>
</evidence>
<feature type="signal peptide" evidence="4">
    <location>
        <begin position="1"/>
        <end position="19"/>
    </location>
</feature>
<dbReference type="InterPro" id="IPR001638">
    <property type="entry name" value="Solute-binding_3/MltF_N"/>
</dbReference>
<reference evidence="6 7" key="1">
    <citation type="submission" date="2022-10" db="EMBL/GenBank/DDBJ databases">
        <title>High-quality genome sequences of two octocoral-associated bacteria, Endozoicomonas euniceicola EF212 and Endozoicomonas gorgoniicola PS125.</title>
        <authorList>
            <person name="Chiou Y.-J."/>
            <person name="Chen Y.-H."/>
        </authorList>
    </citation>
    <scope>NUCLEOTIDE SEQUENCE [LARGE SCALE GENOMIC DNA]</scope>
    <source>
        <strain evidence="6 7">PS125</strain>
    </source>
</reference>
<dbReference type="CDD" id="cd13692">
    <property type="entry name" value="PBP2_BztA"/>
    <property type="match status" value="1"/>
</dbReference>
<dbReference type="SUPFAM" id="SSF53850">
    <property type="entry name" value="Periplasmic binding protein-like II"/>
    <property type="match status" value="1"/>
</dbReference>
<evidence type="ECO:0000256" key="1">
    <source>
        <dbReference type="ARBA" id="ARBA00010333"/>
    </source>
</evidence>
<sequence>MAVTCLLGVLAGNATSANAASTLEAVKEKGFLTCGVNTGLPGFSSPDEKGHWTGMDVDVCRAVAAATLGNAEKVRFIPLTAKERFTALQSGEIDLLSRNTTWTLTRDATLGLNFAGVAYYDGQGFMVKKSLGVSSAKELSGAAVCIQSGTTTELNLADYFRMGGMKYDPVVFDTSDAVAKGFDAGRCDVMTSDQSQLYALRLRLSRPAEAIVLPEIISKEPLGPLVRQGDDQWFNIVKWSLSAMINAEELGLSSANIDSKKMSKDPAIKRFLGMDGTKGSGMDLSDDWAWQIVRQVGNYGEVFDRNVGMASPLKIERGLNSLWSNGGIMYAPPFR</sequence>
<keyword evidence="2" id="KW-0813">Transport</keyword>
<dbReference type="SMART" id="SM00062">
    <property type="entry name" value="PBPb"/>
    <property type="match status" value="1"/>
</dbReference>
<dbReference type="Proteomes" id="UP001209854">
    <property type="component" value="Unassembled WGS sequence"/>
</dbReference>